<evidence type="ECO:0000256" key="1">
    <source>
        <dbReference type="ARBA" id="ARBA00004571"/>
    </source>
</evidence>
<gene>
    <name evidence="14" type="ORF">HNQ60_003479</name>
</gene>
<dbReference type="GO" id="GO:0009279">
    <property type="term" value="C:cell outer membrane"/>
    <property type="evidence" value="ECO:0007669"/>
    <property type="project" value="UniProtKB-SubCell"/>
</dbReference>
<evidence type="ECO:0000256" key="3">
    <source>
        <dbReference type="ARBA" id="ARBA00022452"/>
    </source>
</evidence>
<dbReference type="PANTHER" id="PTHR30329:SF21">
    <property type="entry name" value="LIPOPROTEIN YIAD-RELATED"/>
    <property type="match status" value="1"/>
</dbReference>
<evidence type="ECO:0000313" key="15">
    <source>
        <dbReference type="Proteomes" id="UP000588068"/>
    </source>
</evidence>
<keyword evidence="15" id="KW-1185">Reference proteome</keyword>
<dbReference type="InterPro" id="IPR011250">
    <property type="entry name" value="OMP/PagP_B-barrel"/>
</dbReference>
<dbReference type="PROSITE" id="PS51123">
    <property type="entry name" value="OMPA_2"/>
    <property type="match status" value="1"/>
</dbReference>
<feature type="chain" id="PRO_5032690303" evidence="12">
    <location>
        <begin position="27"/>
        <end position="367"/>
    </location>
</feature>
<dbReference type="AlphaFoldDB" id="A0A841HRE1"/>
<dbReference type="InterPro" id="IPR006665">
    <property type="entry name" value="OmpA-like"/>
</dbReference>
<evidence type="ECO:0000313" key="14">
    <source>
        <dbReference type="EMBL" id="MBB6094592.1"/>
    </source>
</evidence>
<dbReference type="CDD" id="cd07185">
    <property type="entry name" value="OmpA_C-like"/>
    <property type="match status" value="1"/>
</dbReference>
<reference evidence="14 15" key="1">
    <citation type="submission" date="2020-08" db="EMBL/GenBank/DDBJ databases">
        <title>Genomic Encyclopedia of Type Strains, Phase IV (KMG-IV): sequencing the most valuable type-strain genomes for metagenomic binning, comparative biology and taxonomic classification.</title>
        <authorList>
            <person name="Goeker M."/>
        </authorList>
    </citation>
    <scope>NUCLEOTIDE SEQUENCE [LARGE SCALE GENOMIC DNA]</scope>
    <source>
        <strain evidence="14 15">DSM 26723</strain>
    </source>
</reference>
<dbReference type="SUPFAM" id="SSF56925">
    <property type="entry name" value="OMPA-like"/>
    <property type="match status" value="1"/>
</dbReference>
<feature type="signal peptide" evidence="12">
    <location>
        <begin position="1"/>
        <end position="26"/>
    </location>
</feature>
<dbReference type="InterPro" id="IPR036737">
    <property type="entry name" value="OmpA-like_sf"/>
</dbReference>
<evidence type="ECO:0000256" key="4">
    <source>
        <dbReference type="ARBA" id="ARBA00022692"/>
    </source>
</evidence>
<keyword evidence="8 10" id="KW-0472">Membrane</keyword>
<dbReference type="Gene3D" id="3.30.1330.60">
    <property type="entry name" value="OmpA-like domain"/>
    <property type="match status" value="1"/>
</dbReference>
<sequence length="367" mass="39492">MRTRKSAMLLSVLASAAGLTSGSANAADETGKWYFNPQYGYTWPDDARGVDDDYHWGLGIGKHLSKHWSLELNGLIGEFEGPVVDLDQQAYSLDALLVFARERAVSPYITFGAGYINNDFDVVELSGPLAQAGVGLMIDVGQNAAKTFVFQLRPEVKMRYDWADTPEHDDFHDYIVNLGFAFNFGPAPYQAPPPAPPAPPPPPPPPPPPADTDGDGVLDPQDQCPGTPRGVAVDAVGCPRKGSVTLHGVNFENNSDQLMQTSRPILDEVAADLKAHPRLKVELQGHTDSVGAAAYNLNLSQRRAETVREYLIAQGVSPANLIAKGYGETEPIATNDSPGGRAGNRRVVMSVTDNPGDVDVKGEEKTF</sequence>
<keyword evidence="5 12" id="KW-0732">Signal</keyword>
<dbReference type="PRINTS" id="PR01023">
    <property type="entry name" value="NAFLGMOTY"/>
</dbReference>
<dbReference type="PRINTS" id="PR01021">
    <property type="entry name" value="OMPADOMAIN"/>
</dbReference>
<keyword evidence="3" id="KW-1134">Transmembrane beta strand</keyword>
<organism evidence="14 15">
    <name type="scientific">Povalibacter uvarum</name>
    <dbReference type="NCBI Taxonomy" id="732238"/>
    <lineage>
        <taxon>Bacteria</taxon>
        <taxon>Pseudomonadati</taxon>
        <taxon>Pseudomonadota</taxon>
        <taxon>Gammaproteobacteria</taxon>
        <taxon>Steroidobacterales</taxon>
        <taxon>Steroidobacteraceae</taxon>
        <taxon>Povalibacter</taxon>
    </lineage>
</organism>
<evidence type="ECO:0000259" key="13">
    <source>
        <dbReference type="PROSITE" id="PS51123"/>
    </source>
</evidence>
<protein>
    <submittedName>
        <fullName evidence="14">OOP family OmpA-OmpF porin</fullName>
    </submittedName>
</protein>
<dbReference type="RefSeq" id="WP_184334004.1">
    <property type="nucleotide sequence ID" value="NZ_JACHHZ010000004.1"/>
</dbReference>
<evidence type="ECO:0000256" key="9">
    <source>
        <dbReference type="ARBA" id="ARBA00023237"/>
    </source>
</evidence>
<dbReference type="SUPFAM" id="SSF103647">
    <property type="entry name" value="TSP type-3 repeat"/>
    <property type="match status" value="1"/>
</dbReference>
<comment type="caution">
    <text evidence="14">The sequence shown here is derived from an EMBL/GenBank/DDBJ whole genome shotgun (WGS) entry which is preliminary data.</text>
</comment>
<dbReference type="EMBL" id="JACHHZ010000004">
    <property type="protein sequence ID" value="MBB6094592.1"/>
    <property type="molecule type" value="Genomic_DNA"/>
</dbReference>
<feature type="compositionally biased region" description="Pro residues" evidence="11">
    <location>
        <begin position="189"/>
        <end position="210"/>
    </location>
</feature>
<evidence type="ECO:0000256" key="12">
    <source>
        <dbReference type="SAM" id="SignalP"/>
    </source>
</evidence>
<dbReference type="Proteomes" id="UP000588068">
    <property type="component" value="Unassembled WGS sequence"/>
</dbReference>
<dbReference type="GO" id="GO:0046930">
    <property type="term" value="C:pore complex"/>
    <property type="evidence" value="ECO:0007669"/>
    <property type="project" value="UniProtKB-KW"/>
</dbReference>
<keyword evidence="9" id="KW-0998">Cell outer membrane</keyword>
<proteinExistence type="predicted"/>
<name>A0A841HRE1_9GAMM</name>
<dbReference type="InterPro" id="IPR027385">
    <property type="entry name" value="Beta-barrel_OMP"/>
</dbReference>
<dbReference type="InterPro" id="IPR006664">
    <property type="entry name" value="OMP_bac"/>
</dbReference>
<evidence type="ECO:0000256" key="7">
    <source>
        <dbReference type="ARBA" id="ARBA00023114"/>
    </source>
</evidence>
<feature type="domain" description="OmpA-like" evidence="13">
    <location>
        <begin position="244"/>
        <end position="355"/>
    </location>
</feature>
<keyword evidence="6" id="KW-0406">Ion transport</keyword>
<evidence type="ECO:0000256" key="8">
    <source>
        <dbReference type="ARBA" id="ARBA00023136"/>
    </source>
</evidence>
<dbReference type="GO" id="GO:0006811">
    <property type="term" value="P:monoatomic ion transport"/>
    <property type="evidence" value="ECO:0007669"/>
    <property type="project" value="UniProtKB-KW"/>
</dbReference>
<dbReference type="GO" id="GO:0015288">
    <property type="term" value="F:porin activity"/>
    <property type="evidence" value="ECO:0007669"/>
    <property type="project" value="UniProtKB-KW"/>
</dbReference>
<dbReference type="SUPFAM" id="SSF103088">
    <property type="entry name" value="OmpA-like"/>
    <property type="match status" value="1"/>
</dbReference>
<dbReference type="Gene3D" id="2.40.160.20">
    <property type="match status" value="1"/>
</dbReference>
<dbReference type="Pfam" id="PF00691">
    <property type="entry name" value="OmpA"/>
    <property type="match status" value="1"/>
</dbReference>
<feature type="region of interest" description="Disordered" evidence="11">
    <location>
        <begin position="189"/>
        <end position="232"/>
    </location>
</feature>
<keyword evidence="4" id="KW-0812">Transmembrane</keyword>
<evidence type="ECO:0000256" key="2">
    <source>
        <dbReference type="ARBA" id="ARBA00022448"/>
    </source>
</evidence>
<evidence type="ECO:0000256" key="6">
    <source>
        <dbReference type="ARBA" id="ARBA00023065"/>
    </source>
</evidence>
<evidence type="ECO:0000256" key="10">
    <source>
        <dbReference type="PROSITE-ProRule" id="PRU00473"/>
    </source>
</evidence>
<keyword evidence="2" id="KW-0813">Transport</keyword>
<evidence type="ECO:0000256" key="11">
    <source>
        <dbReference type="SAM" id="MobiDB-lite"/>
    </source>
</evidence>
<evidence type="ECO:0000256" key="5">
    <source>
        <dbReference type="ARBA" id="ARBA00022729"/>
    </source>
</evidence>
<dbReference type="PANTHER" id="PTHR30329">
    <property type="entry name" value="STATOR ELEMENT OF FLAGELLAR MOTOR COMPLEX"/>
    <property type="match status" value="1"/>
</dbReference>
<dbReference type="Pfam" id="PF13505">
    <property type="entry name" value="OMP_b-brl"/>
    <property type="match status" value="1"/>
</dbReference>
<dbReference type="InterPro" id="IPR028974">
    <property type="entry name" value="TSP_type-3_rpt"/>
</dbReference>
<dbReference type="InterPro" id="IPR050330">
    <property type="entry name" value="Bact_OuterMem_StrucFunc"/>
</dbReference>
<dbReference type="GO" id="GO:0005509">
    <property type="term" value="F:calcium ion binding"/>
    <property type="evidence" value="ECO:0007669"/>
    <property type="project" value="InterPro"/>
</dbReference>
<accession>A0A841HRE1</accession>
<keyword evidence="7" id="KW-0626">Porin</keyword>
<comment type="subcellular location">
    <subcellularLocation>
        <location evidence="1">Cell outer membrane</location>
        <topology evidence="1">Multi-pass membrane protein</topology>
    </subcellularLocation>
</comment>